<feature type="transmembrane region" description="Helical" evidence="17">
    <location>
        <begin position="282"/>
        <end position="302"/>
    </location>
</feature>
<evidence type="ECO:0000256" key="1">
    <source>
        <dbReference type="ARBA" id="ARBA00000085"/>
    </source>
</evidence>
<evidence type="ECO:0000259" key="19">
    <source>
        <dbReference type="PROSITE" id="PS50110"/>
    </source>
</evidence>
<keyword evidence="16" id="KW-0175">Coiled coil</keyword>
<sequence>MTFGGQALPLRWHLVLLIVGSLLPVVLFAVTIVYKLSEQEQATSERRALLAARNLALTVEREIASTSRTLQALATSEQLDQGDFKTFYSQAKRVKQAQPTWLTTLLLTPDGRQLVNTRIPFGKPLPYAIDLKSLRQVSRTHKLVVGNLNVGRRGNLGFPVRVPVLRNGKLRYILTAVITPKALAGVVEEQSPVDGEWTRTVVDRRGIVVARTRNAERFVGKRGTPSFLKRIGESLEGVYRDTTLEGQRVYVAFSRIDSLGWTVAVTVPVTVIQGPSQKAMWLVIWSGLLLLLISTTGAIVLARQISRSITLSATAAEALAKGERPQIEPSPIKEIALLGKSLEFAANLLSQRERELAENLLQAEAAREEAEAANRIKDEFLAVLSHELRTPLNPILGWSKLLRSGRLDATKTDYALETIERNAKLQTQLIEDLLDVSRILQGKLSLKMMNIDLAWTIEAALETVRLAAQAKSIEIKVLLDPIDGKVLGDIGRLQQIVWNLVSNAVKFTPEKGQIEVRLQQVAAQENNSNGASSSAQSYAQITVSDNGKGISPQFLPHVFEYFRQADSTTTRVFGGLGLGLAIVRHLVELHGGTVRADSRGEGQGSTFTVQLPLLEKQELKPEINPRLDRASLSINNYPLADLRILLVDDEKDARDVVEFMLQQAGAKVIVAQSAKEALTAFSQSKIDLLVSDIGMPLMNGYMLIQQIRAMPAEQGGQVPAIALTAYAGESDRQQAIAAGFQQHLSKPIESEELIKAIVNLIKFPSKLPT</sequence>
<dbReference type="InterPro" id="IPR003661">
    <property type="entry name" value="HisK_dim/P_dom"/>
</dbReference>
<evidence type="ECO:0000256" key="15">
    <source>
        <dbReference type="PROSITE-ProRule" id="PRU00169"/>
    </source>
</evidence>
<evidence type="ECO:0000256" key="12">
    <source>
        <dbReference type="ARBA" id="ARBA00023012"/>
    </source>
</evidence>
<gene>
    <name evidence="20" type="ORF">NIES2119_24265</name>
</gene>
<feature type="domain" description="Response regulatory" evidence="19">
    <location>
        <begin position="643"/>
        <end position="761"/>
    </location>
</feature>
<keyword evidence="6" id="KW-0808">Transferase</keyword>
<dbReference type="SMART" id="SM00387">
    <property type="entry name" value="HATPase_c"/>
    <property type="match status" value="1"/>
</dbReference>
<dbReference type="Pfam" id="PF00072">
    <property type="entry name" value="Response_reg"/>
    <property type="match status" value="1"/>
</dbReference>
<dbReference type="SMART" id="SM00388">
    <property type="entry name" value="HisKA"/>
    <property type="match status" value="1"/>
</dbReference>
<keyword evidence="13 17" id="KW-0472">Membrane</keyword>
<dbReference type="PANTHER" id="PTHR43547">
    <property type="entry name" value="TWO-COMPONENT HISTIDINE KINASE"/>
    <property type="match status" value="1"/>
</dbReference>
<evidence type="ECO:0000256" key="10">
    <source>
        <dbReference type="ARBA" id="ARBA00022840"/>
    </source>
</evidence>
<comment type="similarity">
    <text evidence="3">In the N-terminal section; belongs to the phytochrome family.</text>
</comment>
<feature type="domain" description="Histidine kinase" evidence="18">
    <location>
        <begin position="383"/>
        <end position="615"/>
    </location>
</feature>
<evidence type="ECO:0000259" key="18">
    <source>
        <dbReference type="PROSITE" id="PS50109"/>
    </source>
</evidence>
<dbReference type="PROSITE" id="PS50110">
    <property type="entry name" value="RESPONSE_REGULATORY"/>
    <property type="match status" value="1"/>
</dbReference>
<dbReference type="CDD" id="cd16922">
    <property type="entry name" value="HATPase_EvgS-ArcB-TorS-like"/>
    <property type="match status" value="1"/>
</dbReference>
<evidence type="ECO:0000256" key="8">
    <source>
        <dbReference type="ARBA" id="ARBA00022741"/>
    </source>
</evidence>
<dbReference type="SUPFAM" id="SSF52172">
    <property type="entry name" value="CheY-like"/>
    <property type="match status" value="1"/>
</dbReference>
<dbReference type="EMBL" id="MRCE01000033">
    <property type="protein sequence ID" value="OKH33065.1"/>
    <property type="molecule type" value="Genomic_DNA"/>
</dbReference>
<keyword evidence="12" id="KW-0902">Two-component regulatory system</keyword>
<dbReference type="Gene3D" id="6.10.340.10">
    <property type="match status" value="1"/>
</dbReference>
<evidence type="ECO:0000256" key="4">
    <source>
        <dbReference type="ARBA" id="ARBA00012438"/>
    </source>
</evidence>
<keyword evidence="8" id="KW-0547">Nucleotide-binding</keyword>
<dbReference type="STRING" id="454136.NIES2119_24265"/>
<evidence type="ECO:0000256" key="2">
    <source>
        <dbReference type="ARBA" id="ARBA00004370"/>
    </source>
</evidence>
<accession>A0A1U7I9F3</accession>
<dbReference type="GO" id="GO:0005524">
    <property type="term" value="F:ATP binding"/>
    <property type="evidence" value="ECO:0007669"/>
    <property type="project" value="UniProtKB-KW"/>
</dbReference>
<dbReference type="FunFam" id="1.10.287.130:FF:000004">
    <property type="entry name" value="Ethylene receptor 1"/>
    <property type="match status" value="1"/>
</dbReference>
<evidence type="ECO:0000256" key="17">
    <source>
        <dbReference type="SAM" id="Phobius"/>
    </source>
</evidence>
<dbReference type="PANTHER" id="PTHR43547:SF2">
    <property type="entry name" value="HYBRID SIGNAL TRANSDUCTION HISTIDINE KINASE C"/>
    <property type="match status" value="1"/>
</dbReference>
<keyword evidence="9" id="KW-0418">Kinase</keyword>
<name>A0A1U7I9F3_9CYAN</name>
<dbReference type="InterPro" id="IPR001789">
    <property type="entry name" value="Sig_transdc_resp-reg_receiver"/>
</dbReference>
<dbReference type="EC" id="2.7.13.3" evidence="4"/>
<dbReference type="InterPro" id="IPR036890">
    <property type="entry name" value="HATPase_C_sf"/>
</dbReference>
<dbReference type="GO" id="GO:0000155">
    <property type="term" value="F:phosphorelay sensor kinase activity"/>
    <property type="evidence" value="ECO:0007669"/>
    <property type="project" value="InterPro"/>
</dbReference>
<dbReference type="CDD" id="cd17580">
    <property type="entry name" value="REC_2_DhkD-like"/>
    <property type="match status" value="1"/>
</dbReference>
<dbReference type="GO" id="GO:0016020">
    <property type="term" value="C:membrane"/>
    <property type="evidence" value="ECO:0007669"/>
    <property type="project" value="UniProtKB-SubCell"/>
</dbReference>
<feature type="coiled-coil region" evidence="16">
    <location>
        <begin position="349"/>
        <end position="376"/>
    </location>
</feature>
<comment type="subcellular location">
    <subcellularLocation>
        <location evidence="2">Membrane</location>
    </subcellularLocation>
</comment>
<dbReference type="Pfam" id="PF00512">
    <property type="entry name" value="HisKA"/>
    <property type="match status" value="1"/>
</dbReference>
<dbReference type="InterPro" id="IPR003594">
    <property type="entry name" value="HATPase_dom"/>
</dbReference>
<dbReference type="Gene3D" id="3.40.50.2300">
    <property type="match status" value="1"/>
</dbReference>
<dbReference type="PROSITE" id="PS50109">
    <property type="entry name" value="HIS_KIN"/>
    <property type="match status" value="1"/>
</dbReference>
<dbReference type="SUPFAM" id="SSF47384">
    <property type="entry name" value="Homodimeric domain of signal transducing histidine kinase"/>
    <property type="match status" value="1"/>
</dbReference>
<dbReference type="FunFam" id="3.30.565.10:FF:000010">
    <property type="entry name" value="Sensor histidine kinase RcsC"/>
    <property type="match status" value="1"/>
</dbReference>
<dbReference type="PRINTS" id="PR00344">
    <property type="entry name" value="BCTRLSENSOR"/>
</dbReference>
<dbReference type="Gene3D" id="1.10.287.130">
    <property type="match status" value="1"/>
</dbReference>
<feature type="transmembrane region" description="Helical" evidence="17">
    <location>
        <begin position="12"/>
        <end position="34"/>
    </location>
</feature>
<dbReference type="InterPro" id="IPR004358">
    <property type="entry name" value="Sig_transdc_His_kin-like_C"/>
</dbReference>
<dbReference type="SMART" id="SM00448">
    <property type="entry name" value="REC"/>
    <property type="match status" value="1"/>
</dbReference>
<evidence type="ECO:0000313" key="21">
    <source>
        <dbReference type="Proteomes" id="UP000185860"/>
    </source>
</evidence>
<organism evidence="20 21">
    <name type="scientific">[Phormidium ambiguum] IAM M-71</name>
    <dbReference type="NCBI Taxonomy" id="454136"/>
    <lineage>
        <taxon>Bacteria</taxon>
        <taxon>Bacillati</taxon>
        <taxon>Cyanobacteriota</taxon>
        <taxon>Cyanophyceae</taxon>
        <taxon>Oscillatoriophycideae</taxon>
        <taxon>Aerosakkonematales</taxon>
        <taxon>Aerosakkonemataceae</taxon>
        <taxon>Floridanema</taxon>
    </lineage>
</organism>
<keyword evidence="11 17" id="KW-1133">Transmembrane helix</keyword>
<keyword evidence="10" id="KW-0067">ATP-binding</keyword>
<evidence type="ECO:0000256" key="7">
    <source>
        <dbReference type="ARBA" id="ARBA00022692"/>
    </source>
</evidence>
<evidence type="ECO:0000256" key="6">
    <source>
        <dbReference type="ARBA" id="ARBA00022679"/>
    </source>
</evidence>
<evidence type="ECO:0000256" key="16">
    <source>
        <dbReference type="SAM" id="Coils"/>
    </source>
</evidence>
<comment type="catalytic activity">
    <reaction evidence="1">
        <text>ATP + protein L-histidine = ADP + protein N-phospho-L-histidine.</text>
        <dbReference type="EC" id="2.7.13.3"/>
    </reaction>
</comment>
<evidence type="ECO:0000256" key="11">
    <source>
        <dbReference type="ARBA" id="ARBA00022989"/>
    </source>
</evidence>
<evidence type="ECO:0000256" key="13">
    <source>
        <dbReference type="ARBA" id="ARBA00023136"/>
    </source>
</evidence>
<keyword evidence="5 15" id="KW-0597">Phosphoprotein</keyword>
<evidence type="ECO:0000256" key="5">
    <source>
        <dbReference type="ARBA" id="ARBA00022553"/>
    </source>
</evidence>
<dbReference type="Pfam" id="PF02518">
    <property type="entry name" value="HATPase_c"/>
    <property type="match status" value="1"/>
</dbReference>
<evidence type="ECO:0000313" key="20">
    <source>
        <dbReference type="EMBL" id="OKH33065.1"/>
    </source>
</evidence>
<keyword evidence="7 17" id="KW-0812">Transmembrane</keyword>
<dbReference type="Gene3D" id="3.30.565.10">
    <property type="entry name" value="Histidine kinase-like ATPase, C-terminal domain"/>
    <property type="match status" value="1"/>
</dbReference>
<dbReference type="Gene3D" id="3.30.450.20">
    <property type="entry name" value="PAS domain"/>
    <property type="match status" value="1"/>
</dbReference>
<reference evidence="20 21" key="1">
    <citation type="submission" date="2016-11" db="EMBL/GenBank/DDBJ databases">
        <title>Draft Genome Sequences of Nine Cyanobacterial Strains from Diverse Habitats.</title>
        <authorList>
            <person name="Zhu T."/>
            <person name="Hou S."/>
            <person name="Lu X."/>
            <person name="Hess W.R."/>
        </authorList>
    </citation>
    <scope>NUCLEOTIDE SEQUENCE [LARGE SCALE GENOMIC DNA]</scope>
    <source>
        <strain evidence="20 21">IAM M-71</strain>
    </source>
</reference>
<evidence type="ECO:0000256" key="14">
    <source>
        <dbReference type="ARBA" id="ARBA00074306"/>
    </source>
</evidence>
<dbReference type="AlphaFoldDB" id="A0A1U7I9F3"/>
<dbReference type="CDD" id="cd00082">
    <property type="entry name" value="HisKA"/>
    <property type="match status" value="1"/>
</dbReference>
<protein>
    <recommendedName>
        <fullName evidence="14">Circadian input-output histidine kinase CikA</fullName>
        <ecNumber evidence="4">2.7.13.3</ecNumber>
    </recommendedName>
</protein>
<evidence type="ECO:0000256" key="3">
    <source>
        <dbReference type="ARBA" id="ARBA00006402"/>
    </source>
</evidence>
<dbReference type="InterPro" id="IPR036097">
    <property type="entry name" value="HisK_dim/P_sf"/>
</dbReference>
<dbReference type="InterPro" id="IPR005467">
    <property type="entry name" value="His_kinase_dom"/>
</dbReference>
<dbReference type="InterPro" id="IPR011006">
    <property type="entry name" value="CheY-like_superfamily"/>
</dbReference>
<dbReference type="CDD" id="cd18774">
    <property type="entry name" value="PDC2_HK_sensor"/>
    <property type="match status" value="1"/>
</dbReference>
<evidence type="ECO:0000256" key="9">
    <source>
        <dbReference type="ARBA" id="ARBA00022777"/>
    </source>
</evidence>
<feature type="modified residue" description="4-aspartylphosphate" evidence="15">
    <location>
        <position position="692"/>
    </location>
</feature>
<dbReference type="Proteomes" id="UP000185860">
    <property type="component" value="Unassembled WGS sequence"/>
</dbReference>
<dbReference type="SUPFAM" id="SSF55874">
    <property type="entry name" value="ATPase domain of HSP90 chaperone/DNA topoisomerase II/histidine kinase"/>
    <property type="match status" value="1"/>
</dbReference>
<comment type="caution">
    <text evidence="20">The sequence shown here is derived from an EMBL/GenBank/DDBJ whole genome shotgun (WGS) entry which is preliminary data.</text>
</comment>
<proteinExistence type="inferred from homology"/>